<evidence type="ECO:0000313" key="1">
    <source>
        <dbReference type="EMBL" id="KFG91561.1"/>
    </source>
</evidence>
<accession>A0A086PDU3</accession>
<keyword evidence="2" id="KW-1185">Reference proteome</keyword>
<dbReference type="eggNOG" id="ENOG5031C33">
    <property type="taxonomic scope" value="Bacteria"/>
</dbReference>
<proteinExistence type="predicted"/>
<dbReference type="EMBL" id="JFZA02000003">
    <property type="protein sequence ID" value="KFG91561.1"/>
    <property type="molecule type" value="Genomic_DNA"/>
</dbReference>
<name>A0A086PDU3_SPHHM</name>
<dbReference type="AlphaFoldDB" id="A0A086PDU3"/>
<protein>
    <submittedName>
        <fullName evidence="1">Uncharacterized protein</fullName>
    </submittedName>
</protein>
<evidence type="ECO:0000313" key="2">
    <source>
        <dbReference type="Proteomes" id="UP000024284"/>
    </source>
</evidence>
<reference evidence="1" key="1">
    <citation type="submission" date="2014-08" db="EMBL/GenBank/DDBJ databases">
        <title>Draft genome sequences of Sphingobium herbicidovorans.</title>
        <authorList>
            <person name="Gan H.M."/>
            <person name="Gan H.Y."/>
            <person name="Savka M.A."/>
        </authorList>
    </citation>
    <scope>NUCLEOTIDE SEQUENCE [LARGE SCALE GENOMIC DNA]</scope>
    <source>
        <strain evidence="1">NBRC 16415</strain>
    </source>
</reference>
<dbReference type="OrthoDB" id="7477678at2"/>
<dbReference type="STRING" id="76947.GCA_002080435_03561"/>
<dbReference type="PATRIC" id="fig|1219045.3.peg.773"/>
<sequence length="173" mass="19235">MDEGAPIEIANDDPLWNQAIQDVNAWRGACLQHFSAAEAAVTETLLLLKAIPGRGETVRLRHLIGQRFDDLSKLIEAEGAFAQEGKAAAKALSDLRTLEGLRSFLAHGQAKIALERTGKWIVILRHVSIRGQQAERLMLLFEQAEAEERLADLKRKSQKLCSVLGNFRRIVKS</sequence>
<comment type="caution">
    <text evidence="1">The sequence shown here is derived from an EMBL/GenBank/DDBJ whole genome shotgun (WGS) entry which is preliminary data.</text>
</comment>
<dbReference type="Proteomes" id="UP000024284">
    <property type="component" value="Unassembled WGS sequence"/>
</dbReference>
<organism evidence="1 2">
    <name type="scientific">Sphingobium herbicidovorans (strain ATCC 700291 / DSM 11019 / CCUG 56400 / KCTC 2939 / LMG 18315 / NBRC 16415 / MH)</name>
    <name type="common">Sphingomonas herbicidovorans</name>
    <dbReference type="NCBI Taxonomy" id="1219045"/>
    <lineage>
        <taxon>Bacteria</taxon>
        <taxon>Pseudomonadati</taxon>
        <taxon>Pseudomonadota</taxon>
        <taxon>Alphaproteobacteria</taxon>
        <taxon>Sphingomonadales</taxon>
        <taxon>Sphingomonadaceae</taxon>
        <taxon>Sphingobium</taxon>
    </lineage>
</organism>
<gene>
    <name evidence="1" type="ORF">BV98_000758</name>
</gene>
<dbReference type="RefSeq" id="WP_037462784.1">
    <property type="nucleotide sequence ID" value="NZ_BCZD01000020.1"/>
</dbReference>